<dbReference type="SUPFAM" id="SSF56712">
    <property type="entry name" value="Prokaryotic type I DNA topoisomerase"/>
    <property type="match status" value="1"/>
</dbReference>
<dbReference type="PANTHER" id="PTHR11390">
    <property type="entry name" value="PROKARYOTIC DNA TOPOISOMERASE"/>
    <property type="match status" value="1"/>
</dbReference>
<sequence>MILVIAEKPSLGRDIADALPGQRGGGDGRRYIEKGDYVVTWVFGHMLTLKEPEDYDKRYKKWSLDDLPIYFDDWGMKVGSDSGGGFESKSERVKLIGELLERSDSVIHAGDPDEEGQLLVDELLEWFKYDKPVMRLDTGDTTRGGLTKALGKMKDNRLCVNEGRSAYARSVADLMVGVNMSRFFTCLNKGALLAVGRVQTPTLGLVVARDMQIEGHVKQKYYDVYVDLDVHTGDATVRVRTKLRRKNAKKDDEDTAIIDRGEAQKLLAAIVGRELDNIKIERKTVKEPPPLPFNLVKLQSYCSSHFGYDPKEVMEITQSLREKHKAITYNRSDCQYLSEEHFKEAPKTMARVIENISYKPKGLDMKIHSRCFNDKNITAHFAIIPTDNKVDLGRLTERERSVYLAVCKYYMAQFLPHAVKEKTKLTADLGDGNELYAHSAKVISPGYLEIFRDIKRDEPTALSGIAPGVYCGKAADGSVEEKETKPPARYTKATLNEDMTRIARYVKDPEIKRLLELKDKDKKGENGSIGTSATRSAIIDGLIVKGYLEESGKRLISTPLGRELYRILPDEIKKADMTARWWAIQEDIRSGESDHNALTGSVLETIRSVISKEYPKADQTVMTKSVTERFHEVLGTCPLCGGNVIEGTKGFGCSNYKPPISCRFVIWKTRQSGMFKNAKITAPAVKKLLAGKTVRMRGLIANSGEKFEADVALKTDKGAQYPVQLALVSLPLGKCPKCGGDVRESMKAFSCEKGCGFTIWKKQTKGMFQKTKITPLMMKKWLAGEETECKNLVNKKGEKFCAHVKLKYDPESPYGGAEFELRFK</sequence>
<comment type="caution">
    <text evidence="13">The sequence shown here is derived from an EMBL/GenBank/DDBJ whole genome shotgun (WGS) entry which is preliminary data.</text>
</comment>
<keyword evidence="4" id="KW-0799">Topoisomerase</keyword>
<feature type="domain" description="Toprim" evidence="11">
    <location>
        <begin position="1"/>
        <end position="142"/>
    </location>
</feature>
<dbReference type="AlphaFoldDB" id="A0A9D1MD43"/>
<dbReference type="InterPro" id="IPR013825">
    <property type="entry name" value="Topo_IA_cen_sub2"/>
</dbReference>
<name>A0A9D1MD43_9FIRM</name>
<comment type="catalytic activity">
    <reaction evidence="1">
        <text>ATP-independent breakage of single-stranded DNA, followed by passage and rejoining.</text>
        <dbReference type="EC" id="5.6.2.1"/>
    </reaction>
</comment>
<gene>
    <name evidence="13" type="ORF">IAA61_09530</name>
</gene>
<evidence type="ECO:0000259" key="11">
    <source>
        <dbReference type="PROSITE" id="PS50880"/>
    </source>
</evidence>
<dbReference type="Gene3D" id="3.40.50.140">
    <property type="match status" value="1"/>
</dbReference>
<dbReference type="PANTHER" id="PTHR11390:SF21">
    <property type="entry name" value="DNA TOPOISOMERASE 3-ALPHA"/>
    <property type="match status" value="1"/>
</dbReference>
<dbReference type="InterPro" id="IPR013497">
    <property type="entry name" value="Topo_IA_cen"/>
</dbReference>
<evidence type="ECO:0000313" key="14">
    <source>
        <dbReference type="Proteomes" id="UP000824109"/>
    </source>
</evidence>
<dbReference type="InterPro" id="IPR013826">
    <property type="entry name" value="Topo_IA_cen_sub3"/>
</dbReference>
<evidence type="ECO:0000256" key="5">
    <source>
        <dbReference type="ARBA" id="ARBA00023125"/>
    </source>
</evidence>
<dbReference type="GO" id="GO:0006265">
    <property type="term" value="P:DNA topological change"/>
    <property type="evidence" value="ECO:0007669"/>
    <property type="project" value="InterPro"/>
</dbReference>
<keyword evidence="5" id="KW-0238">DNA-binding</keyword>
<evidence type="ECO:0000256" key="3">
    <source>
        <dbReference type="ARBA" id="ARBA00012891"/>
    </source>
</evidence>
<dbReference type="GO" id="GO:0006281">
    <property type="term" value="P:DNA repair"/>
    <property type="evidence" value="ECO:0007669"/>
    <property type="project" value="TreeGrafter"/>
</dbReference>
<dbReference type="SMART" id="SM00493">
    <property type="entry name" value="TOPRIM"/>
    <property type="match status" value="1"/>
</dbReference>
<comment type="similarity">
    <text evidence="2">Belongs to the type IA topoisomerase family.</text>
</comment>
<evidence type="ECO:0000256" key="2">
    <source>
        <dbReference type="ARBA" id="ARBA00009446"/>
    </source>
</evidence>
<evidence type="ECO:0000256" key="4">
    <source>
        <dbReference type="ARBA" id="ARBA00023029"/>
    </source>
</evidence>
<dbReference type="GO" id="GO:0043597">
    <property type="term" value="C:cytoplasmic replication fork"/>
    <property type="evidence" value="ECO:0007669"/>
    <property type="project" value="TreeGrafter"/>
</dbReference>
<dbReference type="Gene3D" id="1.10.460.10">
    <property type="entry name" value="Topoisomerase I, domain 2"/>
    <property type="match status" value="1"/>
</dbReference>
<reference evidence="13" key="2">
    <citation type="journal article" date="2021" name="PeerJ">
        <title>Extensive microbial diversity within the chicken gut microbiome revealed by metagenomics and culture.</title>
        <authorList>
            <person name="Gilroy R."/>
            <person name="Ravi A."/>
            <person name="Getino M."/>
            <person name="Pursley I."/>
            <person name="Horton D.L."/>
            <person name="Alikhan N.F."/>
            <person name="Baker D."/>
            <person name="Gharbi K."/>
            <person name="Hall N."/>
            <person name="Watson M."/>
            <person name="Adriaenssens E.M."/>
            <person name="Foster-Nyarko E."/>
            <person name="Jarju S."/>
            <person name="Secka A."/>
            <person name="Antonio M."/>
            <person name="Oren A."/>
            <person name="Chaudhuri R.R."/>
            <person name="La Ragione R."/>
            <person name="Hildebrand F."/>
            <person name="Pallen M.J."/>
        </authorList>
    </citation>
    <scope>NUCLEOTIDE SEQUENCE</scope>
    <source>
        <strain evidence="13">USAMLcec3-3695</strain>
    </source>
</reference>
<dbReference type="InterPro" id="IPR034144">
    <property type="entry name" value="TOPRIM_TopoIII"/>
</dbReference>
<evidence type="ECO:0000259" key="12">
    <source>
        <dbReference type="PROSITE" id="PS52039"/>
    </source>
</evidence>
<dbReference type="CDD" id="cd03362">
    <property type="entry name" value="TOPRIM_TopoIA_TopoIII"/>
    <property type="match status" value="1"/>
</dbReference>
<dbReference type="Proteomes" id="UP000824109">
    <property type="component" value="Unassembled WGS sequence"/>
</dbReference>
<dbReference type="SMART" id="SM00436">
    <property type="entry name" value="TOP1Bc"/>
    <property type="match status" value="1"/>
</dbReference>
<keyword evidence="6" id="KW-0413">Isomerase</keyword>
<dbReference type="GO" id="GO:0003677">
    <property type="term" value="F:DNA binding"/>
    <property type="evidence" value="ECO:0007669"/>
    <property type="project" value="UniProtKB-KW"/>
</dbReference>
<dbReference type="GO" id="GO:0003917">
    <property type="term" value="F:DNA topoisomerase type I (single strand cut, ATP-independent) activity"/>
    <property type="evidence" value="ECO:0007669"/>
    <property type="project" value="UniProtKB-EC"/>
</dbReference>
<dbReference type="SMART" id="SM00437">
    <property type="entry name" value="TOP1Ac"/>
    <property type="match status" value="1"/>
</dbReference>
<dbReference type="EMBL" id="DVNB01000097">
    <property type="protein sequence ID" value="HIU58031.1"/>
    <property type="molecule type" value="Genomic_DNA"/>
</dbReference>
<evidence type="ECO:0000256" key="1">
    <source>
        <dbReference type="ARBA" id="ARBA00000213"/>
    </source>
</evidence>
<feature type="domain" description="Topo IA-type catalytic" evidence="12">
    <location>
        <begin position="159"/>
        <end position="610"/>
    </location>
</feature>
<evidence type="ECO:0000313" key="13">
    <source>
        <dbReference type="EMBL" id="HIU58031.1"/>
    </source>
</evidence>
<proteinExistence type="inferred from homology"/>
<dbReference type="EC" id="5.6.2.1" evidence="3"/>
<dbReference type="Gene3D" id="2.70.20.10">
    <property type="entry name" value="Topoisomerase I, domain 3"/>
    <property type="match status" value="1"/>
</dbReference>
<dbReference type="InterPro" id="IPR023405">
    <property type="entry name" value="Topo_IA_core_domain"/>
</dbReference>
<dbReference type="InterPro" id="IPR003602">
    <property type="entry name" value="Topo_IA_DNA-bd_dom"/>
</dbReference>
<dbReference type="Pfam" id="PF01751">
    <property type="entry name" value="Toprim"/>
    <property type="match status" value="1"/>
</dbReference>
<evidence type="ECO:0000256" key="9">
    <source>
        <dbReference type="ARBA" id="ARBA00032235"/>
    </source>
</evidence>
<evidence type="ECO:0000256" key="6">
    <source>
        <dbReference type="ARBA" id="ARBA00023235"/>
    </source>
</evidence>
<accession>A0A9D1MD43</accession>
<dbReference type="InterPro" id="IPR013824">
    <property type="entry name" value="Topo_IA_cen_sub1"/>
</dbReference>
<dbReference type="PRINTS" id="PR00417">
    <property type="entry name" value="PRTPISMRASEI"/>
</dbReference>
<dbReference type="InterPro" id="IPR000380">
    <property type="entry name" value="Topo_IA"/>
</dbReference>
<dbReference type="Pfam" id="PF01131">
    <property type="entry name" value="Topoisom_bac"/>
    <property type="match status" value="1"/>
</dbReference>
<dbReference type="Gene3D" id="1.10.290.10">
    <property type="entry name" value="Topoisomerase I, domain 4"/>
    <property type="match status" value="1"/>
</dbReference>
<evidence type="ECO:0000256" key="7">
    <source>
        <dbReference type="ARBA" id="ARBA00030003"/>
    </source>
</evidence>
<dbReference type="PROSITE" id="PS52039">
    <property type="entry name" value="TOPO_IA_2"/>
    <property type="match status" value="1"/>
</dbReference>
<dbReference type="GO" id="GO:0006310">
    <property type="term" value="P:DNA recombination"/>
    <property type="evidence" value="ECO:0007669"/>
    <property type="project" value="TreeGrafter"/>
</dbReference>
<dbReference type="InterPro" id="IPR006171">
    <property type="entry name" value="TOPRIM_dom"/>
</dbReference>
<protein>
    <recommendedName>
        <fullName evidence="3">DNA topoisomerase</fullName>
        <ecNumber evidence="3">5.6.2.1</ecNumber>
    </recommendedName>
    <alternativeName>
        <fullName evidence="10">Omega-protein</fullName>
    </alternativeName>
    <alternativeName>
        <fullName evidence="9">Relaxing enzyme</fullName>
    </alternativeName>
    <alternativeName>
        <fullName evidence="7">Swivelase</fullName>
    </alternativeName>
    <alternativeName>
        <fullName evidence="8">Untwisting enzyme</fullName>
    </alternativeName>
</protein>
<reference evidence="13" key="1">
    <citation type="submission" date="2020-10" db="EMBL/GenBank/DDBJ databases">
        <authorList>
            <person name="Gilroy R."/>
        </authorList>
    </citation>
    <scope>NUCLEOTIDE SEQUENCE</scope>
    <source>
        <strain evidence="13">USAMLcec3-3695</strain>
    </source>
</reference>
<evidence type="ECO:0000256" key="10">
    <source>
        <dbReference type="ARBA" id="ARBA00032877"/>
    </source>
</evidence>
<evidence type="ECO:0000256" key="8">
    <source>
        <dbReference type="ARBA" id="ARBA00031985"/>
    </source>
</evidence>
<dbReference type="InterPro" id="IPR003601">
    <property type="entry name" value="Topo_IA_2"/>
</dbReference>
<organism evidence="13 14">
    <name type="scientific">Candidatus Ornithomonoglobus merdipullorum</name>
    <dbReference type="NCBI Taxonomy" id="2840895"/>
    <lineage>
        <taxon>Bacteria</taxon>
        <taxon>Bacillati</taxon>
        <taxon>Bacillota</taxon>
        <taxon>Clostridia</taxon>
        <taxon>Candidatus Ornithomonoglobus</taxon>
    </lineage>
</organism>
<dbReference type="PROSITE" id="PS50880">
    <property type="entry name" value="TOPRIM"/>
    <property type="match status" value="1"/>
</dbReference>